<protein>
    <submittedName>
        <fullName evidence="1">Metal-sensitive transcriptional regulator</fullName>
    </submittedName>
</protein>
<dbReference type="PANTHER" id="PTHR33677:SF5">
    <property type="entry name" value="TRANSCRIPTIONAL REPRESSOR FRMR"/>
    <property type="match status" value="1"/>
</dbReference>
<dbReference type="InterPro" id="IPR038390">
    <property type="entry name" value="Metal_Tscrpt_repr_sf"/>
</dbReference>
<reference evidence="1 2" key="1">
    <citation type="submission" date="2022-04" db="EMBL/GenBank/DDBJ databases">
        <title>Halobacillus sp. isolated from saltern.</title>
        <authorList>
            <person name="Won M."/>
            <person name="Lee C.-M."/>
            <person name="Woen H.-Y."/>
            <person name="Kwon S.-W."/>
        </authorList>
    </citation>
    <scope>NUCLEOTIDE SEQUENCE [LARGE SCALE GENOMIC DNA]</scope>
    <source>
        <strain evidence="1 2">SSTM10-2</strain>
    </source>
</reference>
<keyword evidence="2" id="KW-1185">Reference proteome</keyword>
<dbReference type="PANTHER" id="PTHR33677">
    <property type="entry name" value="TRANSCRIPTIONAL REPRESSOR FRMR-RELATED"/>
    <property type="match status" value="1"/>
</dbReference>
<evidence type="ECO:0000313" key="2">
    <source>
        <dbReference type="Proteomes" id="UP000831880"/>
    </source>
</evidence>
<proteinExistence type="predicted"/>
<evidence type="ECO:0000313" key="1">
    <source>
        <dbReference type="EMBL" id="UOQ91521.1"/>
    </source>
</evidence>
<dbReference type="CDD" id="cd10155">
    <property type="entry name" value="BsYrkD-like_DUF156"/>
    <property type="match status" value="1"/>
</dbReference>
<dbReference type="Pfam" id="PF02583">
    <property type="entry name" value="Trns_repr_metal"/>
    <property type="match status" value="1"/>
</dbReference>
<organism evidence="1 2">
    <name type="scientific">Halobacillus shinanisalinarum</name>
    <dbReference type="NCBI Taxonomy" id="2932258"/>
    <lineage>
        <taxon>Bacteria</taxon>
        <taxon>Bacillati</taxon>
        <taxon>Bacillota</taxon>
        <taxon>Bacilli</taxon>
        <taxon>Bacillales</taxon>
        <taxon>Bacillaceae</taxon>
        <taxon>Halobacillus</taxon>
    </lineage>
</organism>
<dbReference type="RefSeq" id="WP_244751134.1">
    <property type="nucleotide sequence ID" value="NZ_CP095074.1"/>
</dbReference>
<name>A0ABY4GU95_9BACI</name>
<dbReference type="Proteomes" id="UP000831880">
    <property type="component" value="Chromosome"/>
</dbReference>
<gene>
    <name evidence="1" type="ORF">MUO14_13100</name>
</gene>
<dbReference type="InterPro" id="IPR003735">
    <property type="entry name" value="Metal_Tscrpt_repr"/>
</dbReference>
<accession>A0ABY4GU95</accession>
<dbReference type="Gene3D" id="1.20.58.1000">
    <property type="entry name" value="Metal-sensitive repressor, helix protomer"/>
    <property type="match status" value="1"/>
</dbReference>
<sequence>MDFSQDLKLRLKRAEGQVRGVHKMMEEEKECKDVISQLSAVRSAVDRTIATIVAENLQRCIQEQADKGEDTTKVVQEAIELLVKSR</sequence>
<dbReference type="EMBL" id="CP095074">
    <property type="protein sequence ID" value="UOQ91521.1"/>
    <property type="molecule type" value="Genomic_DNA"/>
</dbReference>